<keyword evidence="5" id="KW-0482">Metalloprotease</keyword>
<keyword evidence="1" id="KW-0645">Protease</keyword>
<dbReference type="Proteomes" id="UP000663920">
    <property type="component" value="Chromosome"/>
</dbReference>
<organism evidence="7 8">
    <name type="scientific">Polaribacter cellanae</name>
    <dbReference type="NCBI Taxonomy" id="2818493"/>
    <lineage>
        <taxon>Bacteria</taxon>
        <taxon>Pseudomonadati</taxon>
        <taxon>Bacteroidota</taxon>
        <taxon>Flavobacteriia</taxon>
        <taxon>Flavobacteriales</taxon>
        <taxon>Flavobacteriaceae</taxon>
    </lineage>
</organism>
<dbReference type="InterPro" id="IPR001405">
    <property type="entry name" value="UPF0758"/>
</dbReference>
<evidence type="ECO:0000259" key="6">
    <source>
        <dbReference type="PROSITE" id="PS50249"/>
    </source>
</evidence>
<sequence length="155" mass="17254">MKTPFLTKEILSCAEVEIHYKRPLFSKMKSIASAQDVDNLLRTYIDTNVIDVKEFFYVVLLSRSNKVLGISTIGCGSVSGVIVNLKEIFQLTLLSHASQIVVAHNHPSGKLTPSENDKQLTEKLKQGLSLFDVKLLDHLILTSEAYLSFADEGML</sequence>
<dbReference type="PROSITE" id="PS50249">
    <property type="entry name" value="MPN"/>
    <property type="match status" value="1"/>
</dbReference>
<dbReference type="EMBL" id="CP071869">
    <property type="protein sequence ID" value="QTE21062.1"/>
    <property type="molecule type" value="Genomic_DNA"/>
</dbReference>
<evidence type="ECO:0000256" key="3">
    <source>
        <dbReference type="ARBA" id="ARBA00022801"/>
    </source>
</evidence>
<gene>
    <name evidence="7" type="ORF">J3359_09390</name>
</gene>
<evidence type="ECO:0000313" key="8">
    <source>
        <dbReference type="Proteomes" id="UP000663920"/>
    </source>
</evidence>
<keyword evidence="8" id="KW-1185">Reference proteome</keyword>
<dbReference type="KEGG" id="pcea:J3359_09390"/>
<evidence type="ECO:0000256" key="4">
    <source>
        <dbReference type="ARBA" id="ARBA00022833"/>
    </source>
</evidence>
<feature type="domain" description="MPN" evidence="6">
    <location>
        <begin position="30"/>
        <end position="155"/>
    </location>
</feature>
<dbReference type="Pfam" id="PF04002">
    <property type="entry name" value="RadC"/>
    <property type="match status" value="1"/>
</dbReference>
<protein>
    <submittedName>
        <fullName evidence="7">JAB domain-containing protein</fullName>
    </submittedName>
</protein>
<reference evidence="7 8" key="1">
    <citation type="submission" date="2021-03" db="EMBL/GenBank/DDBJ databases">
        <title>Complete genome of Polaribacter_sp.SM13.</title>
        <authorList>
            <person name="Jeong S.W."/>
            <person name="Bae J.W."/>
        </authorList>
    </citation>
    <scope>NUCLEOTIDE SEQUENCE [LARGE SCALE GENOMIC DNA]</scope>
    <source>
        <strain evidence="7 8">SM13</strain>
    </source>
</reference>
<evidence type="ECO:0000313" key="7">
    <source>
        <dbReference type="EMBL" id="QTE21062.1"/>
    </source>
</evidence>
<dbReference type="Gene3D" id="3.40.140.10">
    <property type="entry name" value="Cytidine Deaminase, domain 2"/>
    <property type="match status" value="1"/>
</dbReference>
<keyword evidence="4" id="KW-0862">Zinc</keyword>
<dbReference type="GO" id="GO:0006508">
    <property type="term" value="P:proteolysis"/>
    <property type="evidence" value="ECO:0007669"/>
    <property type="project" value="UniProtKB-KW"/>
</dbReference>
<dbReference type="PANTHER" id="PTHR30471:SF3">
    <property type="entry name" value="UPF0758 PROTEIN YEES-RELATED"/>
    <property type="match status" value="1"/>
</dbReference>
<dbReference type="InterPro" id="IPR020891">
    <property type="entry name" value="UPF0758_CS"/>
</dbReference>
<dbReference type="InterPro" id="IPR025657">
    <property type="entry name" value="RadC_JAB"/>
</dbReference>
<keyword evidence="3" id="KW-0378">Hydrolase</keyword>
<dbReference type="GO" id="GO:0046872">
    <property type="term" value="F:metal ion binding"/>
    <property type="evidence" value="ECO:0007669"/>
    <property type="project" value="UniProtKB-KW"/>
</dbReference>
<dbReference type="InterPro" id="IPR037518">
    <property type="entry name" value="MPN"/>
</dbReference>
<dbReference type="GO" id="GO:0008237">
    <property type="term" value="F:metallopeptidase activity"/>
    <property type="evidence" value="ECO:0007669"/>
    <property type="project" value="UniProtKB-KW"/>
</dbReference>
<proteinExistence type="predicted"/>
<dbReference type="CDD" id="cd08071">
    <property type="entry name" value="MPN_DUF2466"/>
    <property type="match status" value="1"/>
</dbReference>
<keyword evidence="2" id="KW-0479">Metal-binding</keyword>
<dbReference type="PROSITE" id="PS01302">
    <property type="entry name" value="UPF0758"/>
    <property type="match status" value="1"/>
</dbReference>
<evidence type="ECO:0000256" key="5">
    <source>
        <dbReference type="ARBA" id="ARBA00023049"/>
    </source>
</evidence>
<evidence type="ECO:0000256" key="2">
    <source>
        <dbReference type="ARBA" id="ARBA00022723"/>
    </source>
</evidence>
<accession>A0A975H562</accession>
<dbReference type="PANTHER" id="PTHR30471">
    <property type="entry name" value="DNA REPAIR PROTEIN RADC"/>
    <property type="match status" value="1"/>
</dbReference>
<name>A0A975H562_9FLAO</name>
<dbReference type="AlphaFoldDB" id="A0A975H562"/>
<evidence type="ECO:0000256" key="1">
    <source>
        <dbReference type="ARBA" id="ARBA00022670"/>
    </source>
</evidence>
<dbReference type="RefSeq" id="WP_208076658.1">
    <property type="nucleotide sequence ID" value="NZ_CP071869.1"/>
</dbReference>